<evidence type="ECO:0000313" key="2">
    <source>
        <dbReference type="Proteomes" id="UP001234989"/>
    </source>
</evidence>
<evidence type="ECO:0000313" key="1">
    <source>
        <dbReference type="EMBL" id="WMV45637.1"/>
    </source>
</evidence>
<dbReference type="PANTHER" id="PTHR33710:SF54">
    <property type="entry name" value="NON-LTR RETROELEMENT REVERSE TRANSCRIPTASE"/>
    <property type="match status" value="1"/>
</dbReference>
<keyword evidence="2" id="KW-1185">Reference proteome</keyword>
<dbReference type="AlphaFoldDB" id="A0AAF0UGH0"/>
<sequence length="290" mass="34565">MHQLSRIAILEPFADTSQLNIVRIQFQMDHAISNPNGKIWLFWSNEITGNIYENSEQHITEEFKHFDLAERFMVSFFYAKYKEQKGGLCGIGVIEAYGLIDLRYTGSPFTWCNQRAAHARVWKSPLLLEIVRKNESHIKYFKFLHCWVDNDSIMETVQKCLDREVTRNPMWQLHQKMKRLTSTLSNWSKREYGNIYAKVKEFEETIRKAGEEILTNNTKALRHQLYLINANYIRYFKLEESILKQKTQLQWFKEGDASTKYFHALMRGRRRRLFLHKICTNNYVCIQGDD</sequence>
<protein>
    <submittedName>
        <fullName evidence="1">Uncharacterized protein</fullName>
    </submittedName>
</protein>
<name>A0AAF0UGH0_SOLVR</name>
<proteinExistence type="predicted"/>
<gene>
    <name evidence="1" type="ORF">MTR67_039022</name>
</gene>
<dbReference type="EMBL" id="CP133620">
    <property type="protein sequence ID" value="WMV45637.1"/>
    <property type="molecule type" value="Genomic_DNA"/>
</dbReference>
<accession>A0AAF0UGH0</accession>
<dbReference type="PANTHER" id="PTHR33710">
    <property type="entry name" value="BNAC02G09200D PROTEIN"/>
    <property type="match status" value="1"/>
</dbReference>
<organism evidence="1 2">
    <name type="scientific">Solanum verrucosum</name>
    <dbReference type="NCBI Taxonomy" id="315347"/>
    <lineage>
        <taxon>Eukaryota</taxon>
        <taxon>Viridiplantae</taxon>
        <taxon>Streptophyta</taxon>
        <taxon>Embryophyta</taxon>
        <taxon>Tracheophyta</taxon>
        <taxon>Spermatophyta</taxon>
        <taxon>Magnoliopsida</taxon>
        <taxon>eudicotyledons</taxon>
        <taxon>Gunneridae</taxon>
        <taxon>Pentapetalae</taxon>
        <taxon>asterids</taxon>
        <taxon>lamiids</taxon>
        <taxon>Solanales</taxon>
        <taxon>Solanaceae</taxon>
        <taxon>Solanoideae</taxon>
        <taxon>Solaneae</taxon>
        <taxon>Solanum</taxon>
    </lineage>
</organism>
<dbReference type="Proteomes" id="UP001234989">
    <property type="component" value="Chromosome 9"/>
</dbReference>
<reference evidence="1" key="1">
    <citation type="submission" date="2023-08" db="EMBL/GenBank/DDBJ databases">
        <title>A de novo genome assembly of Solanum verrucosum Schlechtendal, a Mexican diploid species geographically isolated from the other diploid A-genome species in potato relatives.</title>
        <authorList>
            <person name="Hosaka K."/>
        </authorList>
    </citation>
    <scope>NUCLEOTIDE SEQUENCE</scope>
    <source>
        <tissue evidence="1">Young leaves</tissue>
    </source>
</reference>